<dbReference type="PANTHER" id="PTHR42924:SF3">
    <property type="entry name" value="POLYMERASE_HISTIDINOL PHOSPHATASE N-TERMINAL DOMAIN-CONTAINING PROTEIN"/>
    <property type="match status" value="1"/>
</dbReference>
<dbReference type="GO" id="GO:0004534">
    <property type="term" value="F:5'-3' RNA exonuclease activity"/>
    <property type="evidence" value="ECO:0007669"/>
    <property type="project" value="TreeGrafter"/>
</dbReference>
<name>A0A7C6A875_UNCW3</name>
<dbReference type="CDD" id="cd07438">
    <property type="entry name" value="PHP_HisPPase_AMP"/>
    <property type="match status" value="1"/>
</dbReference>
<dbReference type="EMBL" id="DTLI01000040">
    <property type="protein sequence ID" value="HHS51568.1"/>
    <property type="molecule type" value="Genomic_DNA"/>
</dbReference>
<organism evidence="2">
    <name type="scientific">candidate division WOR-3 bacterium</name>
    <dbReference type="NCBI Taxonomy" id="2052148"/>
    <lineage>
        <taxon>Bacteria</taxon>
        <taxon>Bacteria division WOR-3</taxon>
    </lineage>
</organism>
<dbReference type="AlphaFoldDB" id="A0A7C6A875"/>
<evidence type="ECO:0000259" key="1">
    <source>
        <dbReference type="SMART" id="SM00481"/>
    </source>
</evidence>
<dbReference type="InterPro" id="IPR052018">
    <property type="entry name" value="PHP_domain"/>
</dbReference>
<dbReference type="GO" id="GO:0035312">
    <property type="term" value="F:5'-3' DNA exonuclease activity"/>
    <property type="evidence" value="ECO:0007669"/>
    <property type="project" value="TreeGrafter"/>
</dbReference>
<protein>
    <submittedName>
        <fullName evidence="2">PHP domain-containing protein</fullName>
    </submittedName>
</protein>
<dbReference type="PANTHER" id="PTHR42924">
    <property type="entry name" value="EXONUCLEASE"/>
    <property type="match status" value="1"/>
</dbReference>
<dbReference type="Pfam" id="PF02811">
    <property type="entry name" value="PHP"/>
    <property type="match status" value="1"/>
</dbReference>
<gene>
    <name evidence="2" type="ORF">ENW73_01700</name>
</gene>
<dbReference type="SUPFAM" id="SSF89550">
    <property type="entry name" value="PHP domain-like"/>
    <property type="match status" value="1"/>
</dbReference>
<dbReference type="InterPro" id="IPR003141">
    <property type="entry name" value="Pol/His_phosphatase_N"/>
</dbReference>
<dbReference type="SMART" id="SM00481">
    <property type="entry name" value="POLIIIAc"/>
    <property type="match status" value="1"/>
</dbReference>
<dbReference type="InterPro" id="IPR004013">
    <property type="entry name" value="PHP_dom"/>
</dbReference>
<dbReference type="Gene3D" id="3.20.20.140">
    <property type="entry name" value="Metal-dependent hydrolases"/>
    <property type="match status" value="1"/>
</dbReference>
<dbReference type="InterPro" id="IPR016195">
    <property type="entry name" value="Pol/histidinol_Pase-like"/>
</dbReference>
<proteinExistence type="predicted"/>
<feature type="domain" description="Polymerase/histidinol phosphatase N-terminal" evidence="1">
    <location>
        <begin position="12"/>
        <end position="77"/>
    </location>
</feature>
<accession>A0A7C6A875</accession>
<comment type="caution">
    <text evidence="2">The sequence shown here is derived from an EMBL/GenBank/DDBJ whole genome shotgun (WGS) entry which is preliminary data.</text>
</comment>
<dbReference type="Gene3D" id="1.10.150.650">
    <property type="match status" value="1"/>
</dbReference>
<sequence>MPEANRSPLEAVDLHIHTNCSDGLLRPEEVVLKAKELGLVAVGIADHDSVSGIEQAILTGGANGVEVVPAVELSCIHNNNDIHILGYYLDYQNQELLDFLSSVQEKRLERAHKIVGKLSEQGINIDVERVLELSAGASVGRPHIAQALLEQGYVNSFSEAFWKFIGYHCPAYVPKMEISPLEAINLIKKFSGIPILAHPGSYHSDDLIYILIEAGILGLEVWHPEHSSNASDHYLEICQKNGLLVTGGSDCHGGRKGKIFMGEVRVPYHYLAELKKKRFGA</sequence>
<evidence type="ECO:0000313" key="2">
    <source>
        <dbReference type="EMBL" id="HHS51568.1"/>
    </source>
</evidence>
<reference evidence="2" key="1">
    <citation type="journal article" date="2020" name="mSystems">
        <title>Genome- and Community-Level Interaction Insights into Carbon Utilization and Element Cycling Functions of Hydrothermarchaeota in Hydrothermal Sediment.</title>
        <authorList>
            <person name="Zhou Z."/>
            <person name="Liu Y."/>
            <person name="Xu W."/>
            <person name="Pan J."/>
            <person name="Luo Z.H."/>
            <person name="Li M."/>
        </authorList>
    </citation>
    <scope>NUCLEOTIDE SEQUENCE [LARGE SCALE GENOMIC DNA]</scope>
    <source>
        <strain evidence="2">SpSt-876</strain>
    </source>
</reference>